<keyword evidence="1" id="KW-0805">Transcription regulation</keyword>
<protein>
    <submittedName>
        <fullName evidence="4">GntR family transcriptional regulator</fullName>
    </submittedName>
</protein>
<sequence length="213" mass="24948">MSNQTEYAYKYIRERILDGTFKPTQKLIESQLSEMISVSRNTVKKALLKLERENLVSIENNKGATIKSFTLEEVKNYLEIREALEGIIARSAAQHIKDTEIDELEQLLLRMEHCMKQNQIDEYSKLNRLFHNILYNASRNIQATEMVSMIKTQLMRFHFRTLLIPGRNESSLNEHKMIFASLKNHDAAMAELAIKQHISNVRKTIENNYQYLL</sequence>
<keyword evidence="5" id="KW-1185">Reference proteome</keyword>
<reference evidence="4 5" key="2">
    <citation type="journal article" date="2016" name="Genome Announc.">
        <title>Complete Genome Sequences of Two Interactive Moderate Thermophiles, Paenibacillus napthalenovorans 32O-Y and Paenibacillus sp. 32O-W.</title>
        <authorList>
            <person name="Butler R.R.III."/>
            <person name="Wang J."/>
            <person name="Stark B.C."/>
            <person name="Pombert J.F."/>
        </authorList>
    </citation>
    <scope>NUCLEOTIDE SEQUENCE [LARGE SCALE GENOMIC DNA]</scope>
    <source>
        <strain evidence="4 5">32O-Y</strain>
    </source>
</reference>
<dbReference type="PANTHER" id="PTHR43537:SF5">
    <property type="entry name" value="UXU OPERON TRANSCRIPTIONAL REGULATOR"/>
    <property type="match status" value="1"/>
</dbReference>
<evidence type="ECO:0000313" key="4">
    <source>
        <dbReference type="EMBL" id="ALS21115.1"/>
    </source>
</evidence>
<dbReference type="PROSITE" id="PS50949">
    <property type="entry name" value="HTH_GNTR"/>
    <property type="match status" value="1"/>
</dbReference>
<dbReference type="AlphaFoldDB" id="A0A0U2ILN1"/>
<dbReference type="OrthoDB" id="114741at2"/>
<dbReference type="EMBL" id="CP013652">
    <property type="protein sequence ID" value="ALS21115.1"/>
    <property type="molecule type" value="Genomic_DNA"/>
</dbReference>
<keyword evidence="3" id="KW-0804">Transcription</keyword>
<organism evidence="4 5">
    <name type="scientific">Paenibacillus naphthalenovorans</name>
    <dbReference type="NCBI Taxonomy" id="162209"/>
    <lineage>
        <taxon>Bacteria</taxon>
        <taxon>Bacillati</taxon>
        <taxon>Bacillota</taxon>
        <taxon>Bacilli</taxon>
        <taxon>Bacillales</taxon>
        <taxon>Paenibacillaceae</taxon>
        <taxon>Paenibacillus</taxon>
    </lineage>
</organism>
<dbReference type="GO" id="GO:0003700">
    <property type="term" value="F:DNA-binding transcription factor activity"/>
    <property type="evidence" value="ECO:0007669"/>
    <property type="project" value="InterPro"/>
</dbReference>
<dbReference type="Pfam" id="PF00392">
    <property type="entry name" value="GntR"/>
    <property type="match status" value="1"/>
</dbReference>
<evidence type="ECO:0000256" key="2">
    <source>
        <dbReference type="ARBA" id="ARBA00023125"/>
    </source>
</evidence>
<dbReference type="InterPro" id="IPR011711">
    <property type="entry name" value="GntR_C"/>
</dbReference>
<name>A0A0U2ILN1_9BACL</name>
<dbReference type="SUPFAM" id="SSF48008">
    <property type="entry name" value="GntR ligand-binding domain-like"/>
    <property type="match status" value="1"/>
</dbReference>
<gene>
    <name evidence="4" type="ORF">IJ22_07310</name>
</gene>
<dbReference type="RefSeq" id="WP_062407292.1">
    <property type="nucleotide sequence ID" value="NZ_BJCS01000002.1"/>
</dbReference>
<dbReference type="InterPro" id="IPR036388">
    <property type="entry name" value="WH-like_DNA-bd_sf"/>
</dbReference>
<accession>A0A0U2ILN1</accession>
<dbReference type="PANTHER" id="PTHR43537">
    <property type="entry name" value="TRANSCRIPTIONAL REGULATOR, GNTR FAMILY"/>
    <property type="match status" value="1"/>
</dbReference>
<evidence type="ECO:0000256" key="3">
    <source>
        <dbReference type="ARBA" id="ARBA00023163"/>
    </source>
</evidence>
<keyword evidence="2" id="KW-0238">DNA-binding</keyword>
<dbReference type="InterPro" id="IPR036390">
    <property type="entry name" value="WH_DNA-bd_sf"/>
</dbReference>
<dbReference type="InterPro" id="IPR008920">
    <property type="entry name" value="TF_FadR/GntR_C"/>
</dbReference>
<dbReference type="SUPFAM" id="SSF46785">
    <property type="entry name" value="Winged helix' DNA-binding domain"/>
    <property type="match status" value="1"/>
</dbReference>
<dbReference type="Proteomes" id="UP000061660">
    <property type="component" value="Chromosome"/>
</dbReference>
<dbReference type="CDD" id="cd07377">
    <property type="entry name" value="WHTH_GntR"/>
    <property type="match status" value="1"/>
</dbReference>
<dbReference type="STRING" id="162209.IJ22_07310"/>
<dbReference type="Pfam" id="PF07729">
    <property type="entry name" value="FCD"/>
    <property type="match status" value="1"/>
</dbReference>
<dbReference type="SMART" id="SM00895">
    <property type="entry name" value="FCD"/>
    <property type="match status" value="1"/>
</dbReference>
<proteinExistence type="predicted"/>
<dbReference type="InterPro" id="IPR000524">
    <property type="entry name" value="Tscrpt_reg_HTH_GntR"/>
</dbReference>
<dbReference type="Gene3D" id="1.10.10.10">
    <property type="entry name" value="Winged helix-like DNA-binding domain superfamily/Winged helix DNA-binding domain"/>
    <property type="match status" value="1"/>
</dbReference>
<dbReference type="SMART" id="SM00345">
    <property type="entry name" value="HTH_GNTR"/>
    <property type="match status" value="1"/>
</dbReference>
<dbReference type="GO" id="GO:0003677">
    <property type="term" value="F:DNA binding"/>
    <property type="evidence" value="ECO:0007669"/>
    <property type="project" value="UniProtKB-KW"/>
</dbReference>
<dbReference type="PATRIC" id="fig|162209.4.peg.776"/>
<evidence type="ECO:0000313" key="5">
    <source>
        <dbReference type="Proteomes" id="UP000061660"/>
    </source>
</evidence>
<evidence type="ECO:0000256" key="1">
    <source>
        <dbReference type="ARBA" id="ARBA00023015"/>
    </source>
</evidence>
<reference evidence="5" key="1">
    <citation type="submission" date="2015-12" db="EMBL/GenBank/DDBJ databases">
        <title>Complete genome sequences of two moderately thermophilic Paenibacillus species.</title>
        <authorList>
            <person name="Butler R.III."/>
            <person name="Wang J."/>
            <person name="Stark B.C."/>
            <person name="Pombert J.-F."/>
        </authorList>
    </citation>
    <scope>NUCLEOTIDE SEQUENCE [LARGE SCALE GENOMIC DNA]</scope>
    <source>
        <strain evidence="5">32O-Y</strain>
    </source>
</reference>
<dbReference type="KEGG" id="pnp:IJ22_07310"/>
<dbReference type="Gene3D" id="1.20.120.530">
    <property type="entry name" value="GntR ligand-binding domain-like"/>
    <property type="match status" value="1"/>
</dbReference>